<evidence type="ECO:0000313" key="3">
    <source>
        <dbReference type="Proteomes" id="UP000254720"/>
    </source>
</evidence>
<name>A0A370H450_9COXI</name>
<dbReference type="OrthoDB" id="5651111at2"/>
<gene>
    <name evidence="2" type="ORF">C8D86_101103</name>
</gene>
<reference evidence="2 3" key="1">
    <citation type="submission" date="2018-07" db="EMBL/GenBank/DDBJ databases">
        <title>Genomic Encyclopedia of Type Strains, Phase IV (KMG-IV): sequencing the most valuable type-strain genomes for metagenomic binning, comparative biology and taxonomic classification.</title>
        <authorList>
            <person name="Goeker M."/>
        </authorList>
    </citation>
    <scope>NUCLEOTIDE SEQUENCE [LARGE SCALE GENOMIC DNA]</scope>
    <source>
        <strain evidence="2 3">DSM 16500</strain>
    </source>
</reference>
<protein>
    <recommendedName>
        <fullName evidence="4">Secreted protein</fullName>
    </recommendedName>
</protein>
<sequence>MKMKKMGLFFLAASFSLPVCADVNLEPLLNKVTLQLRAEQWVTTKTALVNVGVNAAVTDQGIEKIQNDVMQKLNKLSDKGEWHIVSYNRQLDRSGLESIQMTAQARLPQSELANLRDKAKSLSKPGETFTIDAVQFTPSDEEFREANNTLRNSIYQQAKMEIDTLNKQYADQKYYLHQIDFISPPIVPMPIARNEVFMAKAAGAAAAQPLSVGNKQELQATVVLASMPDQVAQKLARNN</sequence>
<feature type="signal peptide" evidence="1">
    <location>
        <begin position="1"/>
        <end position="21"/>
    </location>
</feature>
<dbReference type="RefSeq" id="WP_114833336.1">
    <property type="nucleotide sequence ID" value="NZ_LR699114.1"/>
</dbReference>
<evidence type="ECO:0000313" key="2">
    <source>
        <dbReference type="EMBL" id="RDI48824.1"/>
    </source>
</evidence>
<evidence type="ECO:0000256" key="1">
    <source>
        <dbReference type="SAM" id="SignalP"/>
    </source>
</evidence>
<comment type="caution">
    <text evidence="2">The sequence shown here is derived from an EMBL/GenBank/DDBJ whole genome shotgun (WGS) entry which is preliminary data.</text>
</comment>
<accession>A0A370H450</accession>
<organism evidence="2 3">
    <name type="scientific">Aquicella lusitana</name>
    <dbReference type="NCBI Taxonomy" id="254246"/>
    <lineage>
        <taxon>Bacteria</taxon>
        <taxon>Pseudomonadati</taxon>
        <taxon>Pseudomonadota</taxon>
        <taxon>Gammaproteobacteria</taxon>
        <taxon>Legionellales</taxon>
        <taxon>Coxiellaceae</taxon>
        <taxon>Aquicella</taxon>
    </lineage>
</organism>
<feature type="chain" id="PRO_5016728255" description="Secreted protein" evidence="1">
    <location>
        <begin position="22"/>
        <end position="239"/>
    </location>
</feature>
<keyword evidence="3" id="KW-1185">Reference proteome</keyword>
<dbReference type="AlphaFoldDB" id="A0A370H450"/>
<proteinExistence type="predicted"/>
<dbReference type="EMBL" id="QQAX01000001">
    <property type="protein sequence ID" value="RDI48824.1"/>
    <property type="molecule type" value="Genomic_DNA"/>
</dbReference>
<evidence type="ECO:0008006" key="4">
    <source>
        <dbReference type="Google" id="ProtNLM"/>
    </source>
</evidence>
<dbReference type="Proteomes" id="UP000254720">
    <property type="component" value="Unassembled WGS sequence"/>
</dbReference>
<keyword evidence="1" id="KW-0732">Signal</keyword>